<protein>
    <submittedName>
        <fullName evidence="2">Uncharacterized protein</fullName>
    </submittedName>
</protein>
<name>A0A9D1IGX1_9BURK</name>
<feature type="transmembrane region" description="Helical" evidence="1">
    <location>
        <begin position="90"/>
        <end position="111"/>
    </location>
</feature>
<feature type="transmembrane region" description="Helical" evidence="1">
    <location>
        <begin position="6"/>
        <end position="25"/>
    </location>
</feature>
<feature type="transmembrane region" description="Helical" evidence="1">
    <location>
        <begin position="62"/>
        <end position="78"/>
    </location>
</feature>
<keyword evidence="1" id="KW-1133">Transmembrane helix</keyword>
<accession>A0A9D1IGX1</accession>
<reference evidence="2" key="1">
    <citation type="submission" date="2020-10" db="EMBL/GenBank/DDBJ databases">
        <authorList>
            <person name="Gilroy R."/>
        </authorList>
    </citation>
    <scope>NUCLEOTIDE SEQUENCE</scope>
    <source>
        <strain evidence="2">7463</strain>
    </source>
</reference>
<feature type="transmembrane region" description="Helical" evidence="1">
    <location>
        <begin position="234"/>
        <end position="253"/>
    </location>
</feature>
<keyword evidence="1" id="KW-0812">Transmembrane</keyword>
<dbReference type="InterPro" id="IPR049576">
    <property type="entry name" value="HDC-like"/>
</dbReference>
<feature type="transmembrane region" description="Helical" evidence="1">
    <location>
        <begin position="117"/>
        <end position="138"/>
    </location>
</feature>
<evidence type="ECO:0000256" key="1">
    <source>
        <dbReference type="SAM" id="Phobius"/>
    </source>
</evidence>
<comment type="caution">
    <text evidence="2">The sequence shown here is derived from an EMBL/GenBank/DDBJ whole genome shotgun (WGS) entry which is preliminary data.</text>
</comment>
<reference evidence="2" key="2">
    <citation type="journal article" date="2021" name="PeerJ">
        <title>Extensive microbial diversity within the chicken gut microbiome revealed by metagenomics and culture.</title>
        <authorList>
            <person name="Gilroy R."/>
            <person name="Ravi A."/>
            <person name="Getino M."/>
            <person name="Pursley I."/>
            <person name="Horton D.L."/>
            <person name="Alikhan N.F."/>
            <person name="Baker D."/>
            <person name="Gharbi K."/>
            <person name="Hall N."/>
            <person name="Watson M."/>
            <person name="Adriaenssens E.M."/>
            <person name="Foster-Nyarko E."/>
            <person name="Jarju S."/>
            <person name="Secka A."/>
            <person name="Antonio M."/>
            <person name="Oren A."/>
            <person name="Chaudhuri R.R."/>
            <person name="La Ragione R."/>
            <person name="Hildebrand F."/>
            <person name="Pallen M.J."/>
        </authorList>
    </citation>
    <scope>NUCLEOTIDE SEQUENCE</scope>
    <source>
        <strain evidence="2">7463</strain>
    </source>
</reference>
<gene>
    <name evidence="2" type="ORF">IAC56_03355</name>
</gene>
<dbReference type="CDD" id="cd21416">
    <property type="entry name" value="HDC_protein"/>
    <property type="match status" value="1"/>
</dbReference>
<sequence length="392" mass="42448">MFEGMLFYIFVCLAFFAIGDFLGVATKAKVSSVFVSLLLFLIFFMADWIPDDIINQAGLTQIGKWAVGFVVFGMGTTINMRELMAEWRTVATACLSMAVIWIGMLVLVPLIGYNETIVTIPIINGGIVATQIMTSAAMENGLEMAAALGTIIYAVQKFFGTPFASYFGLREAREVLAVYRQTGVNPNKAAPKPGEEPKPTFFERHKKYYGQFVCLGITAFFSWVAFCIGQVTGLSYTIWCLILGAIMSTTGLVPKNILAQAKSGGIFNVAVFASIIPSLAKIDLGDLIVLGYSTVVIFIVVFVLLYVCFGILPLWRVQGHKNVALGVAAAQLLGFPATYLIANEVATAAAENEEEKQVVLDAIMSKYLVAGFTTVTSVSVIIAGVFETFIIP</sequence>
<evidence type="ECO:0000313" key="2">
    <source>
        <dbReference type="EMBL" id="HIU37295.1"/>
    </source>
</evidence>
<dbReference type="EMBL" id="DVMY01000057">
    <property type="protein sequence ID" value="HIU37295.1"/>
    <property type="molecule type" value="Genomic_DNA"/>
</dbReference>
<proteinExistence type="predicted"/>
<dbReference type="Proteomes" id="UP000824083">
    <property type="component" value="Unassembled WGS sequence"/>
</dbReference>
<feature type="transmembrane region" description="Helical" evidence="1">
    <location>
        <begin position="208"/>
        <end position="228"/>
    </location>
</feature>
<evidence type="ECO:0000313" key="3">
    <source>
        <dbReference type="Proteomes" id="UP000824083"/>
    </source>
</evidence>
<feature type="transmembrane region" description="Helical" evidence="1">
    <location>
        <begin position="32"/>
        <end position="50"/>
    </location>
</feature>
<organism evidence="2 3">
    <name type="scientific">Candidatus Aphodousia faecigallinarum</name>
    <dbReference type="NCBI Taxonomy" id="2840677"/>
    <lineage>
        <taxon>Bacteria</taxon>
        <taxon>Pseudomonadati</taxon>
        <taxon>Pseudomonadota</taxon>
        <taxon>Betaproteobacteria</taxon>
        <taxon>Burkholderiales</taxon>
        <taxon>Sutterellaceae</taxon>
        <taxon>Sutterellaceae incertae sedis</taxon>
        <taxon>Candidatus Aphodousia</taxon>
    </lineage>
</organism>
<dbReference type="AlphaFoldDB" id="A0A9D1IGX1"/>
<feature type="transmembrane region" description="Helical" evidence="1">
    <location>
        <begin position="288"/>
        <end position="315"/>
    </location>
</feature>
<feature type="transmembrane region" description="Helical" evidence="1">
    <location>
        <begin position="322"/>
        <end position="342"/>
    </location>
</feature>
<keyword evidence="1" id="KW-0472">Membrane</keyword>
<feature type="transmembrane region" description="Helical" evidence="1">
    <location>
        <begin position="265"/>
        <end position="282"/>
    </location>
</feature>
<feature type="transmembrane region" description="Helical" evidence="1">
    <location>
        <begin position="367"/>
        <end position="391"/>
    </location>
</feature>